<dbReference type="AlphaFoldDB" id="A0AAW8NEQ5"/>
<organism evidence="1 2">
    <name type="scientific">Pseudarthrobacter oxydans</name>
    <name type="common">Arthrobacter oxydans</name>
    <dbReference type="NCBI Taxonomy" id="1671"/>
    <lineage>
        <taxon>Bacteria</taxon>
        <taxon>Bacillati</taxon>
        <taxon>Actinomycetota</taxon>
        <taxon>Actinomycetes</taxon>
        <taxon>Micrococcales</taxon>
        <taxon>Micrococcaceae</taxon>
        <taxon>Pseudarthrobacter</taxon>
    </lineage>
</organism>
<reference evidence="1" key="1">
    <citation type="submission" date="2023-07" db="EMBL/GenBank/DDBJ databases">
        <title>Sorghum-associated microbial communities from plants grown in Nebraska, USA.</title>
        <authorList>
            <person name="Schachtman D."/>
        </authorList>
    </citation>
    <scope>NUCLEOTIDE SEQUENCE</scope>
    <source>
        <strain evidence="1">BE261</strain>
    </source>
</reference>
<accession>A0AAW8NEQ5</accession>
<sequence length="161" mass="17601">MSGLIWVEPPAARKSGPKAVKATAGQPERSRRSQAILCLIDGYPASQSEGREGSGITESMKQRLALLDRYPGRWALVATEVQRDGVKELAGTRASTFAKYGYETATVNCKTYARKPHPDGLPIEALVKKTERPYEPLPAVKQNSFGWSRDEINNALATARA</sequence>
<name>A0AAW8NEQ5_PSEOX</name>
<evidence type="ECO:0000313" key="2">
    <source>
        <dbReference type="Proteomes" id="UP001262032"/>
    </source>
</evidence>
<dbReference type="EMBL" id="JAVDWN010000010">
    <property type="protein sequence ID" value="MDR7164815.1"/>
    <property type="molecule type" value="Genomic_DNA"/>
</dbReference>
<evidence type="ECO:0000313" key="1">
    <source>
        <dbReference type="EMBL" id="MDR7164815.1"/>
    </source>
</evidence>
<dbReference type="GeneID" id="97424662"/>
<comment type="caution">
    <text evidence="1">The sequence shown here is derived from an EMBL/GenBank/DDBJ whole genome shotgun (WGS) entry which is preliminary data.</text>
</comment>
<protein>
    <submittedName>
        <fullName evidence="1">Uncharacterized protein</fullName>
    </submittedName>
</protein>
<dbReference type="RefSeq" id="WP_310114818.1">
    <property type="nucleotide sequence ID" value="NZ_JAVDTN010000032.1"/>
</dbReference>
<gene>
    <name evidence="1" type="ORF">J2X12_002853</name>
</gene>
<proteinExistence type="predicted"/>
<dbReference type="Proteomes" id="UP001262032">
    <property type="component" value="Unassembled WGS sequence"/>
</dbReference>